<evidence type="ECO:0000313" key="1">
    <source>
        <dbReference type="EMBL" id="PQJ61573.1"/>
    </source>
</evidence>
<sequence>MTNIYKTIFPDGSIYIAAKKSPPGNASESLSWAQNHSNPQRPLVAAYLKSNGVASTKILHKNLDAEKAKELKAQYVEQALGKKLNVIY</sequence>
<protein>
    <submittedName>
        <fullName evidence="1">Uncharacterized protein</fullName>
    </submittedName>
</protein>
<evidence type="ECO:0000313" key="2">
    <source>
        <dbReference type="Proteomes" id="UP000238707"/>
    </source>
</evidence>
<organism evidence="1 2">
    <name type="scientific">Vibrio chagasii</name>
    <dbReference type="NCBI Taxonomy" id="170679"/>
    <lineage>
        <taxon>Bacteria</taxon>
        <taxon>Pseudomonadati</taxon>
        <taxon>Pseudomonadota</taxon>
        <taxon>Gammaproteobacteria</taxon>
        <taxon>Vibrionales</taxon>
        <taxon>Vibrionaceae</taxon>
        <taxon>Vibrio</taxon>
    </lineage>
</organism>
<dbReference type="AlphaFoldDB" id="A0A2S7VHB1"/>
<dbReference type="RefSeq" id="WP_105025610.1">
    <property type="nucleotide sequence ID" value="NZ_MSCI01000002.1"/>
</dbReference>
<gene>
    <name evidence="1" type="ORF">BTO10_15730</name>
</gene>
<name>A0A2S7VHB1_9VIBR</name>
<keyword evidence="2" id="KW-1185">Reference proteome</keyword>
<proteinExistence type="predicted"/>
<reference evidence="1 2" key="1">
    <citation type="submission" date="2016-12" db="EMBL/GenBank/DDBJ databases">
        <title>Diversity of luminous bacteria.</title>
        <authorList>
            <person name="Yoshizawa S."/>
            <person name="Kogure K."/>
        </authorList>
    </citation>
    <scope>NUCLEOTIDE SEQUENCE [LARGE SCALE GENOMIC DNA]</scope>
    <source>
        <strain evidence="1 2">LC2-408</strain>
    </source>
</reference>
<accession>A0A2S7VHB1</accession>
<dbReference type="EMBL" id="MSCI01000002">
    <property type="protein sequence ID" value="PQJ61573.1"/>
    <property type="molecule type" value="Genomic_DNA"/>
</dbReference>
<dbReference type="Proteomes" id="UP000238707">
    <property type="component" value="Unassembled WGS sequence"/>
</dbReference>
<comment type="caution">
    <text evidence="1">The sequence shown here is derived from an EMBL/GenBank/DDBJ whole genome shotgun (WGS) entry which is preliminary data.</text>
</comment>